<organism evidence="1 2">
    <name type="scientific">Chrysophaeum taylorii</name>
    <dbReference type="NCBI Taxonomy" id="2483200"/>
    <lineage>
        <taxon>Eukaryota</taxon>
        <taxon>Sar</taxon>
        <taxon>Stramenopiles</taxon>
        <taxon>Ochrophyta</taxon>
        <taxon>Pelagophyceae</taxon>
        <taxon>Pelagomonadales</taxon>
        <taxon>Pelagomonadaceae</taxon>
        <taxon>Chrysophaeum</taxon>
    </lineage>
</organism>
<reference evidence="1" key="1">
    <citation type="submission" date="2023-01" db="EMBL/GenBank/DDBJ databases">
        <title>Metagenome sequencing of chrysophaentin producing Chrysophaeum taylorii.</title>
        <authorList>
            <person name="Davison J."/>
            <person name="Bewley C."/>
        </authorList>
    </citation>
    <scope>NUCLEOTIDE SEQUENCE</scope>
    <source>
        <strain evidence="1">NIES-1699</strain>
    </source>
</reference>
<gene>
    <name evidence="1" type="ORF">CTAYLR_008843</name>
</gene>
<keyword evidence="2" id="KW-1185">Reference proteome</keyword>
<accession>A0AAD7XFG0</accession>
<evidence type="ECO:0000313" key="2">
    <source>
        <dbReference type="Proteomes" id="UP001230188"/>
    </source>
</evidence>
<evidence type="ECO:0000313" key="1">
    <source>
        <dbReference type="EMBL" id="KAJ8599307.1"/>
    </source>
</evidence>
<sequence>MASQEAAPMAYLVWPPYTMQPLATSVIPEEKTRPTTFFRPQNYVVVPPPPPPRFSPCSYRSYDQSACLICLQPTPAVSAARGVHVRALLLCTCIRMMRDHQAVPVPDVRRKYAKSCRACRYWLELGIKKIESLTKSAGVNIQDLLAAQSRFWAASNCDANGPVLGFYSPHPEDMRPRSLRKPLIDFVKKNVTVEMVTDFQLRLSKVAPARRVTLEGEEEVAPPPHPPIIEDLVVVDDDDDDEAVTPKFFNI</sequence>
<dbReference type="Proteomes" id="UP001230188">
    <property type="component" value="Unassembled WGS sequence"/>
</dbReference>
<protein>
    <submittedName>
        <fullName evidence="1">Uncharacterized protein</fullName>
    </submittedName>
</protein>
<dbReference type="AlphaFoldDB" id="A0AAD7XFG0"/>
<name>A0AAD7XFG0_9STRA</name>
<proteinExistence type="predicted"/>
<comment type="caution">
    <text evidence="1">The sequence shown here is derived from an EMBL/GenBank/DDBJ whole genome shotgun (WGS) entry which is preliminary data.</text>
</comment>
<dbReference type="EMBL" id="JAQMWT010000573">
    <property type="protein sequence ID" value="KAJ8599307.1"/>
    <property type="molecule type" value="Genomic_DNA"/>
</dbReference>